<dbReference type="InterPro" id="IPR013595">
    <property type="entry name" value="Pept_S33_TAP-like_C"/>
</dbReference>
<evidence type="ECO:0008006" key="7">
    <source>
        <dbReference type="Google" id="ProtNLM"/>
    </source>
</evidence>
<evidence type="ECO:0000259" key="3">
    <source>
        <dbReference type="Pfam" id="PF00561"/>
    </source>
</evidence>
<dbReference type="Gene3D" id="3.40.50.1820">
    <property type="entry name" value="alpha/beta hydrolase"/>
    <property type="match status" value="1"/>
</dbReference>
<dbReference type="AlphaFoldDB" id="A0A074ZN22"/>
<dbReference type="GeneID" id="25362424"/>
<dbReference type="GO" id="GO:0016787">
    <property type="term" value="F:hydrolase activity"/>
    <property type="evidence" value="ECO:0007669"/>
    <property type="project" value="UniProtKB-KW"/>
</dbReference>
<evidence type="ECO:0000313" key="6">
    <source>
        <dbReference type="Proteomes" id="UP000030641"/>
    </source>
</evidence>
<evidence type="ECO:0000313" key="5">
    <source>
        <dbReference type="EMBL" id="KEQ99771.1"/>
    </source>
</evidence>
<name>A0A074ZN22_AURSE</name>
<dbReference type="InParanoid" id="A0A074ZN22"/>
<dbReference type="InterPro" id="IPR051601">
    <property type="entry name" value="Serine_prot/Carboxylest_S33"/>
</dbReference>
<dbReference type="Proteomes" id="UP000030641">
    <property type="component" value="Unassembled WGS sequence"/>
</dbReference>
<feature type="domain" description="Peptidase S33 tripeptidyl aminopeptidase-like C-terminal" evidence="4">
    <location>
        <begin position="481"/>
        <end position="582"/>
    </location>
</feature>
<dbReference type="InterPro" id="IPR029058">
    <property type="entry name" value="AB_hydrolase_fold"/>
</dbReference>
<dbReference type="PANTHER" id="PTHR43248:SF25">
    <property type="entry name" value="AB HYDROLASE-1 DOMAIN-CONTAINING PROTEIN-RELATED"/>
    <property type="match status" value="1"/>
</dbReference>
<proteinExistence type="inferred from homology"/>
<dbReference type="RefSeq" id="XP_013348459.1">
    <property type="nucleotide sequence ID" value="XM_013493005.1"/>
</dbReference>
<evidence type="ECO:0000259" key="4">
    <source>
        <dbReference type="Pfam" id="PF08386"/>
    </source>
</evidence>
<dbReference type="InterPro" id="IPR000073">
    <property type="entry name" value="AB_hydrolase_1"/>
</dbReference>
<gene>
    <name evidence="5" type="ORF">AUEXF2481DRAFT_196166</name>
</gene>
<dbReference type="EMBL" id="KL584750">
    <property type="protein sequence ID" value="KEQ99771.1"/>
    <property type="molecule type" value="Genomic_DNA"/>
</dbReference>
<dbReference type="HOGENOM" id="CLU_013364_5_2_1"/>
<organism evidence="5 6">
    <name type="scientific">Aureobasidium subglaciale (strain EXF-2481)</name>
    <name type="common">Aureobasidium pullulans var. subglaciale</name>
    <dbReference type="NCBI Taxonomy" id="1043005"/>
    <lineage>
        <taxon>Eukaryota</taxon>
        <taxon>Fungi</taxon>
        <taxon>Dikarya</taxon>
        <taxon>Ascomycota</taxon>
        <taxon>Pezizomycotina</taxon>
        <taxon>Dothideomycetes</taxon>
        <taxon>Dothideomycetidae</taxon>
        <taxon>Dothideales</taxon>
        <taxon>Saccotheciaceae</taxon>
        <taxon>Aureobasidium</taxon>
    </lineage>
</organism>
<accession>A0A074ZN22</accession>
<evidence type="ECO:0000256" key="2">
    <source>
        <dbReference type="ARBA" id="ARBA00022801"/>
    </source>
</evidence>
<keyword evidence="6" id="KW-1185">Reference proteome</keyword>
<dbReference type="STRING" id="1043005.A0A074ZN22"/>
<feature type="domain" description="AB hydrolase-1" evidence="3">
    <location>
        <begin position="101"/>
        <end position="292"/>
    </location>
</feature>
<comment type="similarity">
    <text evidence="1">Belongs to the peptidase S33 family.</text>
</comment>
<dbReference type="Pfam" id="PF00561">
    <property type="entry name" value="Abhydrolase_1"/>
    <property type="match status" value="1"/>
</dbReference>
<sequence length="618" mass="68922">MLFDKASALLLANTNLLQPFRNIVPITQSPLLLKEPEFSWDNLPANESLVYQDCFDGFHCARLQVPLDWLNEDETDNRTIGIAIIKVPAVVPVTDSRYGGAIVLNPGGPGGSGINLVHREGKEIQTIVSAGPDADNKTAKFFDIISFDPRGVNNTQPTFQCFPDFIERMTFEKELEAYGAPGSSNVAFSNLWARVRTHADSCSKRAIESGIGEYMSTTSVARDIIEIFEKHGEWREKEAQKSAKLVELPYHVKYVPGEELVQYWGFSYGTVLGATLVDMYPERVKRVILDGVVDSFDYYEGGWTTNLQDTDMEIVKFAEYCWMGGPKNCALYDDDGPAFIAQRFSEIIQDLKNTPIGVPETDEFSADLATYTDLKMYFWATAYKPLAKFHKLAETMAQLEKGNGTALVQGRRAGSKLLKQGLSEQCKKDGPYSRACNPYYDGHDTRIVSAAVLCSDAEGQTNMTKEAYWDYVQDLMKQSRLMGDVWTTIRMPCTNWHARPKWPYEGHFNATTAHPILFIGNSVDNVTPIRNAHRMSKGFPGSVVLHQDAEGHCSSAGVSFCTARTIRNYFQTGVLPKVGTICSPERLPLDGYSEEDEPAIPEGETDEALWKAMVGLTK</sequence>
<dbReference type="Pfam" id="PF08386">
    <property type="entry name" value="Abhydrolase_4"/>
    <property type="match status" value="1"/>
</dbReference>
<dbReference type="SUPFAM" id="SSF53474">
    <property type="entry name" value="alpha/beta-Hydrolases"/>
    <property type="match status" value="1"/>
</dbReference>
<keyword evidence="2" id="KW-0378">Hydrolase</keyword>
<evidence type="ECO:0000256" key="1">
    <source>
        <dbReference type="ARBA" id="ARBA00010088"/>
    </source>
</evidence>
<reference evidence="5 6" key="1">
    <citation type="journal article" date="2014" name="BMC Genomics">
        <title>Genome sequencing of four Aureobasidium pullulans varieties: biotechnological potential, stress tolerance, and description of new species.</title>
        <authorList>
            <person name="Gostin Ar C."/>
            <person name="Ohm R.A."/>
            <person name="Kogej T."/>
            <person name="Sonjak S."/>
            <person name="Turk M."/>
            <person name="Zajc J."/>
            <person name="Zalar P."/>
            <person name="Grube M."/>
            <person name="Sun H."/>
            <person name="Han J."/>
            <person name="Sharma A."/>
            <person name="Chiniquy J."/>
            <person name="Ngan C.Y."/>
            <person name="Lipzen A."/>
            <person name="Barry K."/>
            <person name="Grigoriev I.V."/>
            <person name="Gunde-Cimerman N."/>
        </authorList>
    </citation>
    <scope>NUCLEOTIDE SEQUENCE [LARGE SCALE GENOMIC DNA]</scope>
    <source>
        <strain evidence="5 6">EXF-2481</strain>
    </source>
</reference>
<dbReference type="OMA" id="WAEIRMS"/>
<protein>
    <recommendedName>
        <fullName evidence="7">Peptidase S33 tripeptidyl aminopeptidase-like C-terminal domain-containing protein</fullName>
    </recommendedName>
</protein>
<dbReference type="OrthoDB" id="425534at2759"/>
<dbReference type="PANTHER" id="PTHR43248">
    <property type="entry name" value="2-SUCCINYL-6-HYDROXY-2,4-CYCLOHEXADIENE-1-CARBOXYLATE SYNTHASE"/>
    <property type="match status" value="1"/>
</dbReference>